<dbReference type="Proteomes" id="UP000051952">
    <property type="component" value="Unassembled WGS sequence"/>
</dbReference>
<dbReference type="AlphaFoldDB" id="A0A0S4KML3"/>
<dbReference type="EMBL" id="CYKH01001608">
    <property type="protein sequence ID" value="CUI14746.1"/>
    <property type="molecule type" value="Genomic_DNA"/>
</dbReference>
<dbReference type="Gene3D" id="1.25.40.20">
    <property type="entry name" value="Ankyrin repeat-containing domain"/>
    <property type="match status" value="2"/>
</dbReference>
<evidence type="ECO:0000256" key="4">
    <source>
        <dbReference type="SAM" id="MobiDB-lite"/>
    </source>
</evidence>
<dbReference type="PROSITE" id="PS50297">
    <property type="entry name" value="ANK_REP_REGION"/>
    <property type="match status" value="2"/>
</dbReference>
<dbReference type="PROSITE" id="PS50088">
    <property type="entry name" value="ANK_REPEAT"/>
    <property type="match status" value="2"/>
</dbReference>
<dbReference type="SUPFAM" id="SSF48403">
    <property type="entry name" value="Ankyrin repeat"/>
    <property type="match status" value="1"/>
</dbReference>
<feature type="region of interest" description="Disordered" evidence="4">
    <location>
        <begin position="233"/>
        <end position="269"/>
    </location>
</feature>
<feature type="region of interest" description="Disordered" evidence="4">
    <location>
        <begin position="1"/>
        <end position="86"/>
    </location>
</feature>
<evidence type="ECO:0000313" key="5">
    <source>
        <dbReference type="EMBL" id="CUI14746.1"/>
    </source>
</evidence>
<feature type="compositionally biased region" description="Basic and acidic residues" evidence="4">
    <location>
        <begin position="254"/>
        <end position="269"/>
    </location>
</feature>
<protein>
    <submittedName>
        <fullName evidence="5">Ankyrin repeat protein, putative</fullName>
    </submittedName>
</protein>
<evidence type="ECO:0000256" key="2">
    <source>
        <dbReference type="ARBA" id="ARBA00023043"/>
    </source>
</evidence>
<keyword evidence="2 3" id="KW-0040">ANK repeat</keyword>
<proteinExistence type="predicted"/>
<dbReference type="OrthoDB" id="244827at2759"/>
<dbReference type="SMART" id="SM00248">
    <property type="entry name" value="ANK"/>
    <property type="match status" value="2"/>
</dbReference>
<dbReference type="VEuPathDB" id="TriTrypDB:BSAL_13290"/>
<evidence type="ECO:0000256" key="3">
    <source>
        <dbReference type="PROSITE-ProRule" id="PRU00023"/>
    </source>
</evidence>
<keyword evidence="6" id="KW-1185">Reference proteome</keyword>
<sequence length="269" mass="28262">MTALPAISTALPSLGGPGGPSASSRRSGAPASQSSPLARSGSMRSSFSSPNQQQQQQQTSVGNLASPAGRSSRNSSSTSGSIGATRGSDAVASITDDILMHHVVPIIKARNMEGFLLWLKEAPNVNIQDFAGNTPLHWACHKGLPEFVAVLLRHEALKDAANRNGATPLHCAAISGVRAVVEILLQAGADPMIRNSHGRSFFDALRSKGHAHLLEVFEQLELKLLAREPPAQSTMADSWLDASRVGADSDSDDDGNRSHHDATPSREGG</sequence>
<feature type="compositionally biased region" description="Low complexity" evidence="4">
    <location>
        <begin position="10"/>
        <end position="58"/>
    </location>
</feature>
<dbReference type="Pfam" id="PF12796">
    <property type="entry name" value="Ank_2"/>
    <property type="match status" value="1"/>
</dbReference>
<dbReference type="PRINTS" id="PR01415">
    <property type="entry name" value="ANKYRIN"/>
</dbReference>
<feature type="compositionally biased region" description="Low complexity" evidence="4">
    <location>
        <begin position="65"/>
        <end position="86"/>
    </location>
</feature>
<dbReference type="InterPro" id="IPR036770">
    <property type="entry name" value="Ankyrin_rpt-contain_sf"/>
</dbReference>
<reference evidence="6" key="1">
    <citation type="submission" date="2015-09" db="EMBL/GenBank/DDBJ databases">
        <authorList>
            <consortium name="Pathogen Informatics"/>
        </authorList>
    </citation>
    <scope>NUCLEOTIDE SEQUENCE [LARGE SCALE GENOMIC DNA]</scope>
    <source>
        <strain evidence="6">Lake Konstanz</strain>
    </source>
</reference>
<name>A0A0S4KML3_BODSA</name>
<feature type="repeat" description="ANK" evidence="3">
    <location>
        <begin position="164"/>
        <end position="196"/>
    </location>
</feature>
<gene>
    <name evidence="5" type="ORF">BSAL_13290</name>
</gene>
<organism evidence="5 6">
    <name type="scientific">Bodo saltans</name>
    <name type="common">Flagellated protozoan</name>
    <dbReference type="NCBI Taxonomy" id="75058"/>
    <lineage>
        <taxon>Eukaryota</taxon>
        <taxon>Discoba</taxon>
        <taxon>Euglenozoa</taxon>
        <taxon>Kinetoplastea</taxon>
        <taxon>Metakinetoplastina</taxon>
        <taxon>Eubodonida</taxon>
        <taxon>Bodonidae</taxon>
        <taxon>Bodo</taxon>
    </lineage>
</organism>
<evidence type="ECO:0000256" key="1">
    <source>
        <dbReference type="ARBA" id="ARBA00022737"/>
    </source>
</evidence>
<accession>A0A0S4KML3</accession>
<evidence type="ECO:0000313" key="6">
    <source>
        <dbReference type="Proteomes" id="UP000051952"/>
    </source>
</evidence>
<dbReference type="PANTHER" id="PTHR24171">
    <property type="entry name" value="ANKYRIN REPEAT DOMAIN-CONTAINING PROTEIN 39-RELATED"/>
    <property type="match status" value="1"/>
</dbReference>
<keyword evidence="1" id="KW-0677">Repeat</keyword>
<feature type="repeat" description="ANK" evidence="3">
    <location>
        <begin position="131"/>
        <end position="163"/>
    </location>
</feature>
<dbReference type="InterPro" id="IPR002110">
    <property type="entry name" value="Ankyrin_rpt"/>
</dbReference>